<organism evidence="1 2">
    <name type="scientific">Tunturiibacter gelidiferens</name>
    <dbReference type="NCBI Taxonomy" id="3069689"/>
    <lineage>
        <taxon>Bacteria</taxon>
        <taxon>Pseudomonadati</taxon>
        <taxon>Acidobacteriota</taxon>
        <taxon>Terriglobia</taxon>
        <taxon>Terriglobales</taxon>
        <taxon>Acidobacteriaceae</taxon>
        <taxon>Tunturiibacter</taxon>
    </lineage>
</organism>
<dbReference type="SUPFAM" id="SSF53098">
    <property type="entry name" value="Ribonuclease H-like"/>
    <property type="match status" value="1"/>
</dbReference>
<sequence>MFLTNGEGIVFRGALGPWFHADTKQFHLDDDAAKRLVTLVIDEYRRQHNEPPKELFIHAGSNFTDEEWKGFEGGAGTATKVIGVQISDAFDDLKLYRMGKYPTVRGTALPLNSTTAFLWTSGYVPRLDTYMGPETPNPLLVRVQRGECRLETVLKDILGLTKINFNSCLFNDRLPVTIKFANDVGDVLIAAPLDDGSEPRLPFKFYV</sequence>
<protein>
    <submittedName>
        <fullName evidence="1">Uncharacterized protein</fullName>
    </submittedName>
</protein>
<dbReference type="AlphaFoldDB" id="A0A9X0QCE5"/>
<dbReference type="Gene3D" id="3.30.420.10">
    <property type="entry name" value="Ribonuclease H-like superfamily/Ribonuclease H"/>
    <property type="match status" value="1"/>
</dbReference>
<gene>
    <name evidence="1" type="ORF">HDF14_001418</name>
</gene>
<dbReference type="EMBL" id="JACHEB010000003">
    <property type="protein sequence ID" value="MBB5327812.1"/>
    <property type="molecule type" value="Genomic_DNA"/>
</dbReference>
<dbReference type="RefSeq" id="WP_221304586.1">
    <property type="nucleotide sequence ID" value="NZ_JACHEB010000003.1"/>
</dbReference>
<dbReference type="InterPro" id="IPR036397">
    <property type="entry name" value="RNaseH_sf"/>
</dbReference>
<dbReference type="GO" id="GO:0003676">
    <property type="term" value="F:nucleic acid binding"/>
    <property type="evidence" value="ECO:0007669"/>
    <property type="project" value="InterPro"/>
</dbReference>
<comment type="caution">
    <text evidence="1">The sequence shown here is derived from an EMBL/GenBank/DDBJ whole genome shotgun (WGS) entry which is preliminary data.</text>
</comment>
<reference evidence="1 2" key="1">
    <citation type="submission" date="2020-08" db="EMBL/GenBank/DDBJ databases">
        <title>Genomic Encyclopedia of Type Strains, Phase IV (KMG-V): Genome sequencing to study the core and pangenomes of soil and plant-associated prokaryotes.</title>
        <authorList>
            <person name="Whitman W."/>
        </authorList>
    </citation>
    <scope>NUCLEOTIDE SEQUENCE [LARGE SCALE GENOMIC DNA]</scope>
    <source>
        <strain evidence="1 2">X5P2</strain>
    </source>
</reference>
<dbReference type="InterPro" id="IPR012337">
    <property type="entry name" value="RNaseH-like_sf"/>
</dbReference>
<evidence type="ECO:0000313" key="2">
    <source>
        <dbReference type="Proteomes" id="UP000535182"/>
    </source>
</evidence>
<name>A0A9X0QCE5_9BACT</name>
<dbReference type="Proteomes" id="UP000535182">
    <property type="component" value="Unassembled WGS sequence"/>
</dbReference>
<proteinExistence type="predicted"/>
<accession>A0A9X0QCE5</accession>
<evidence type="ECO:0000313" key="1">
    <source>
        <dbReference type="EMBL" id="MBB5327812.1"/>
    </source>
</evidence>
<keyword evidence="2" id="KW-1185">Reference proteome</keyword>